<dbReference type="CDD" id="cd16343">
    <property type="entry name" value="LMWPTP"/>
    <property type="match status" value="1"/>
</dbReference>
<reference evidence="6" key="1">
    <citation type="submission" date="2021-12" db="EMBL/GenBank/DDBJ databases">
        <authorList>
            <person name="Rodrigo-Torres L."/>
            <person name="Arahal R. D."/>
            <person name="Lucena T."/>
        </authorList>
    </citation>
    <scope>NUCLEOTIDE SEQUENCE</scope>
    <source>
        <strain evidence="6">CECT 8267</strain>
    </source>
</reference>
<dbReference type="PANTHER" id="PTHR11717:SF7">
    <property type="entry name" value="LOW MOLECULAR WEIGHT PHOSPHOTYROSINE PROTEIN PHOSPHATASE"/>
    <property type="match status" value="1"/>
</dbReference>
<comment type="similarity">
    <text evidence="1">Belongs to the low molecular weight phosphotyrosine protein phosphatase family.</text>
</comment>
<dbReference type="RefSeq" id="WP_237442954.1">
    <property type="nucleotide sequence ID" value="NZ_CAKLPX010000001.1"/>
</dbReference>
<evidence type="ECO:0000259" key="5">
    <source>
        <dbReference type="SMART" id="SM00226"/>
    </source>
</evidence>
<feature type="domain" description="Phosphotyrosine protein phosphatase I" evidence="5">
    <location>
        <begin position="3"/>
        <end position="153"/>
    </location>
</feature>
<gene>
    <name evidence="6" type="ORF">SIN8267_00361</name>
</gene>
<dbReference type="GO" id="GO:0004725">
    <property type="term" value="F:protein tyrosine phosphatase activity"/>
    <property type="evidence" value="ECO:0007669"/>
    <property type="project" value="UniProtKB-EC"/>
</dbReference>
<dbReference type="Gene3D" id="3.40.50.2300">
    <property type="match status" value="1"/>
</dbReference>
<organism evidence="6 7">
    <name type="scientific">Sinobacterium norvegicum</name>
    <dbReference type="NCBI Taxonomy" id="1641715"/>
    <lineage>
        <taxon>Bacteria</taxon>
        <taxon>Pseudomonadati</taxon>
        <taxon>Pseudomonadota</taxon>
        <taxon>Gammaproteobacteria</taxon>
        <taxon>Cellvibrionales</taxon>
        <taxon>Spongiibacteraceae</taxon>
        <taxon>Sinobacterium</taxon>
    </lineage>
</organism>
<proteinExistence type="inferred from homology"/>
<dbReference type="InterPro" id="IPR036196">
    <property type="entry name" value="Ptyr_pPase_sf"/>
</dbReference>
<dbReference type="EC" id="3.1.3.48" evidence="2"/>
<dbReference type="SUPFAM" id="SSF52788">
    <property type="entry name" value="Phosphotyrosine protein phosphatases I"/>
    <property type="match status" value="1"/>
</dbReference>
<protein>
    <recommendedName>
        <fullName evidence="2">protein-tyrosine-phosphatase</fullName>
        <ecNumber evidence="2">3.1.3.48</ecNumber>
    </recommendedName>
</protein>
<evidence type="ECO:0000256" key="1">
    <source>
        <dbReference type="ARBA" id="ARBA00011063"/>
    </source>
</evidence>
<keyword evidence="4" id="KW-0904">Protein phosphatase</keyword>
<dbReference type="Pfam" id="PF01451">
    <property type="entry name" value="LMWPc"/>
    <property type="match status" value="1"/>
</dbReference>
<dbReference type="InterPro" id="IPR017867">
    <property type="entry name" value="Tyr_phospatase_low_mol_wt"/>
</dbReference>
<dbReference type="PRINTS" id="PR00719">
    <property type="entry name" value="LMWPTPASE"/>
</dbReference>
<keyword evidence="7" id="KW-1185">Reference proteome</keyword>
<keyword evidence="3 6" id="KW-0378">Hydrolase</keyword>
<evidence type="ECO:0000313" key="7">
    <source>
        <dbReference type="Proteomes" id="UP000838100"/>
    </source>
</evidence>
<evidence type="ECO:0000256" key="3">
    <source>
        <dbReference type="ARBA" id="ARBA00022801"/>
    </source>
</evidence>
<sequence length="160" mass="17794">MTIGVMFVCFGNICRSPSAEGVFRAMVEQAGLGDKISVDSTGTAAINIGKSPDPRAILACDKVGIDISSLVARQIDDDDYHNNHYIIAMDRQNLMNVTAWKTPHYQGQIRLLMEYHPNNGGNHQLPDPYNSDQDQFYRVIDSIDAACKTLLQEIKAEHQL</sequence>
<name>A0ABM9AAM1_9GAMM</name>
<accession>A0ABM9AAM1</accession>
<dbReference type="InterPro" id="IPR050438">
    <property type="entry name" value="LMW_PTPase"/>
</dbReference>
<dbReference type="PANTHER" id="PTHR11717">
    <property type="entry name" value="LOW MOLECULAR WEIGHT PROTEIN TYROSINE PHOSPHATASE"/>
    <property type="match status" value="1"/>
</dbReference>
<dbReference type="EMBL" id="CAKLPX010000001">
    <property type="protein sequence ID" value="CAH0990269.1"/>
    <property type="molecule type" value="Genomic_DNA"/>
</dbReference>
<evidence type="ECO:0000256" key="2">
    <source>
        <dbReference type="ARBA" id="ARBA00013064"/>
    </source>
</evidence>
<evidence type="ECO:0000256" key="4">
    <source>
        <dbReference type="ARBA" id="ARBA00022912"/>
    </source>
</evidence>
<comment type="caution">
    <text evidence="6">The sequence shown here is derived from an EMBL/GenBank/DDBJ whole genome shotgun (WGS) entry which is preliminary data.</text>
</comment>
<evidence type="ECO:0000313" key="6">
    <source>
        <dbReference type="EMBL" id="CAH0990269.1"/>
    </source>
</evidence>
<dbReference type="SMART" id="SM00226">
    <property type="entry name" value="LMWPc"/>
    <property type="match status" value="1"/>
</dbReference>
<dbReference type="InterPro" id="IPR023485">
    <property type="entry name" value="Ptyr_pPase"/>
</dbReference>
<dbReference type="Proteomes" id="UP000838100">
    <property type="component" value="Unassembled WGS sequence"/>
</dbReference>